<accession>A0A182S191</accession>
<proteinExistence type="predicted"/>
<evidence type="ECO:0000313" key="1">
    <source>
        <dbReference type="EnsemblMetazoa" id="AFUN014254-PA"/>
    </source>
</evidence>
<protein>
    <submittedName>
        <fullName evidence="1">Uncharacterized protein</fullName>
    </submittedName>
</protein>
<sequence>MHLMLTSRQRHIYFLTARAQFLHTHWTRLGTGPTWWISYLNIFRNRLRLTRYSDYMQPISRVICERQKCRK</sequence>
<dbReference type="AlphaFoldDB" id="A0A182S191"/>
<name>A0A182S191_ANOFN</name>
<dbReference type="VEuPathDB" id="VectorBase:AFUN014254"/>
<reference evidence="1" key="1">
    <citation type="submission" date="2020-05" db="UniProtKB">
        <authorList>
            <consortium name="EnsemblMetazoa"/>
        </authorList>
    </citation>
    <scope>IDENTIFICATION</scope>
    <source>
        <strain evidence="1">FUMOZ</strain>
    </source>
</reference>
<dbReference type="EnsemblMetazoa" id="AFUN014254-RA">
    <property type="protein sequence ID" value="AFUN014254-PA"/>
    <property type="gene ID" value="AFUN014254"/>
</dbReference>
<organism evidence="1">
    <name type="scientific">Anopheles funestus</name>
    <name type="common">African malaria mosquito</name>
    <dbReference type="NCBI Taxonomy" id="62324"/>
    <lineage>
        <taxon>Eukaryota</taxon>
        <taxon>Metazoa</taxon>
        <taxon>Ecdysozoa</taxon>
        <taxon>Arthropoda</taxon>
        <taxon>Hexapoda</taxon>
        <taxon>Insecta</taxon>
        <taxon>Pterygota</taxon>
        <taxon>Neoptera</taxon>
        <taxon>Endopterygota</taxon>
        <taxon>Diptera</taxon>
        <taxon>Nematocera</taxon>
        <taxon>Culicoidea</taxon>
        <taxon>Culicidae</taxon>
        <taxon>Anophelinae</taxon>
        <taxon>Anopheles</taxon>
    </lineage>
</organism>